<keyword evidence="8" id="KW-0407">Ion channel</keyword>
<dbReference type="InterPro" id="IPR050866">
    <property type="entry name" value="CNG_cation_channel"/>
</dbReference>
<dbReference type="OrthoDB" id="2152421at2759"/>
<evidence type="ECO:0000256" key="3">
    <source>
        <dbReference type="ARBA" id="ARBA00022692"/>
    </source>
</evidence>
<reference evidence="11 12" key="1">
    <citation type="submission" date="2009-11" db="EMBL/GenBank/DDBJ databases">
        <title>Annotation of Allomyces macrogynus ATCC 38327.</title>
        <authorList>
            <consortium name="The Broad Institute Genome Sequencing Platform"/>
            <person name="Russ C."/>
            <person name="Cuomo C."/>
            <person name="Burger G."/>
            <person name="Gray M.W."/>
            <person name="Holland P.W.H."/>
            <person name="King N."/>
            <person name="Lang F.B.F."/>
            <person name="Roger A.J."/>
            <person name="Ruiz-Trillo I."/>
            <person name="Young S.K."/>
            <person name="Zeng Q."/>
            <person name="Gargeya S."/>
            <person name="Fitzgerald M."/>
            <person name="Haas B."/>
            <person name="Abouelleil A."/>
            <person name="Alvarado L."/>
            <person name="Arachchi H.M."/>
            <person name="Berlin A."/>
            <person name="Chapman S.B."/>
            <person name="Gearin G."/>
            <person name="Goldberg J."/>
            <person name="Griggs A."/>
            <person name="Gujja S."/>
            <person name="Hansen M."/>
            <person name="Heiman D."/>
            <person name="Howarth C."/>
            <person name="Larimer J."/>
            <person name="Lui A."/>
            <person name="MacDonald P.J.P."/>
            <person name="McCowen C."/>
            <person name="Montmayeur A."/>
            <person name="Murphy C."/>
            <person name="Neiman D."/>
            <person name="Pearson M."/>
            <person name="Priest M."/>
            <person name="Roberts A."/>
            <person name="Saif S."/>
            <person name="Shea T."/>
            <person name="Sisk P."/>
            <person name="Stolte C."/>
            <person name="Sykes S."/>
            <person name="Wortman J."/>
            <person name="Nusbaum C."/>
            <person name="Birren B."/>
        </authorList>
    </citation>
    <scope>NUCLEOTIDE SEQUENCE [LARGE SCALE GENOMIC DNA]</scope>
    <source>
        <strain evidence="11 12">ATCC 38327</strain>
    </source>
</reference>
<dbReference type="InterPro" id="IPR000595">
    <property type="entry name" value="cNMP-bd_dom"/>
</dbReference>
<feature type="compositionally biased region" description="Polar residues" evidence="9">
    <location>
        <begin position="872"/>
        <end position="885"/>
    </location>
</feature>
<feature type="region of interest" description="Disordered" evidence="9">
    <location>
        <begin position="657"/>
        <end position="722"/>
    </location>
</feature>
<organism evidence="11 12">
    <name type="scientific">Allomyces macrogynus (strain ATCC 38327)</name>
    <name type="common">Allomyces javanicus var. macrogynus</name>
    <dbReference type="NCBI Taxonomy" id="578462"/>
    <lineage>
        <taxon>Eukaryota</taxon>
        <taxon>Fungi</taxon>
        <taxon>Fungi incertae sedis</taxon>
        <taxon>Blastocladiomycota</taxon>
        <taxon>Blastocladiomycetes</taxon>
        <taxon>Blastocladiales</taxon>
        <taxon>Blastocladiaceae</taxon>
        <taxon>Allomyces</taxon>
    </lineage>
</organism>
<evidence type="ECO:0000313" key="12">
    <source>
        <dbReference type="Proteomes" id="UP000054350"/>
    </source>
</evidence>
<feature type="compositionally biased region" description="Polar residues" evidence="9">
    <location>
        <begin position="706"/>
        <end position="718"/>
    </location>
</feature>
<gene>
    <name evidence="11" type="ORF">AMAG_04065</name>
</gene>
<name>A0A0L0S7W0_ALLM3</name>
<evidence type="ECO:0000313" key="11">
    <source>
        <dbReference type="EMBL" id="KNE58495.1"/>
    </source>
</evidence>
<keyword evidence="2" id="KW-0813">Transport</keyword>
<dbReference type="GO" id="GO:0005249">
    <property type="term" value="F:voltage-gated potassium channel activity"/>
    <property type="evidence" value="ECO:0007669"/>
    <property type="project" value="TreeGrafter"/>
</dbReference>
<dbReference type="SMART" id="SM00100">
    <property type="entry name" value="cNMP"/>
    <property type="match status" value="1"/>
</dbReference>
<dbReference type="AlphaFoldDB" id="A0A0L0S7W0"/>
<keyword evidence="5" id="KW-0406">Ion transport</keyword>
<evidence type="ECO:0000256" key="2">
    <source>
        <dbReference type="ARBA" id="ARBA00022448"/>
    </source>
</evidence>
<keyword evidence="12" id="KW-1185">Reference proteome</keyword>
<dbReference type="EMBL" id="GG745333">
    <property type="protein sequence ID" value="KNE58495.1"/>
    <property type="molecule type" value="Genomic_DNA"/>
</dbReference>
<dbReference type="Proteomes" id="UP000054350">
    <property type="component" value="Unassembled WGS sequence"/>
</dbReference>
<dbReference type="PROSITE" id="PS00889">
    <property type="entry name" value="CNMP_BINDING_2"/>
    <property type="match status" value="1"/>
</dbReference>
<dbReference type="PROSITE" id="PS00888">
    <property type="entry name" value="CNMP_BINDING_1"/>
    <property type="match status" value="1"/>
</dbReference>
<feature type="compositionally biased region" description="Low complexity" evidence="9">
    <location>
        <begin position="926"/>
        <end position="942"/>
    </location>
</feature>
<dbReference type="GO" id="GO:0005221">
    <property type="term" value="F:intracellularly cyclic nucleotide-activated monoatomic cation channel activity"/>
    <property type="evidence" value="ECO:0007669"/>
    <property type="project" value="InterPro"/>
</dbReference>
<dbReference type="VEuPathDB" id="FungiDB:AMAG_04065"/>
<evidence type="ECO:0000256" key="7">
    <source>
        <dbReference type="ARBA" id="ARBA00023286"/>
    </source>
</evidence>
<feature type="compositionally biased region" description="Low complexity" evidence="9">
    <location>
        <begin position="291"/>
        <end position="308"/>
    </location>
</feature>
<keyword evidence="4" id="KW-1133">Transmembrane helix</keyword>
<accession>A0A0L0S7W0</accession>
<keyword evidence="3" id="KW-0812">Transmembrane</keyword>
<evidence type="ECO:0000256" key="1">
    <source>
        <dbReference type="ARBA" id="ARBA00004141"/>
    </source>
</evidence>
<feature type="region of interest" description="Disordered" evidence="9">
    <location>
        <begin position="853"/>
        <end position="983"/>
    </location>
</feature>
<feature type="compositionally biased region" description="Low complexity" evidence="9">
    <location>
        <begin position="237"/>
        <end position="250"/>
    </location>
</feature>
<keyword evidence="6" id="KW-0472">Membrane</keyword>
<dbReference type="GO" id="GO:0044877">
    <property type="term" value="F:protein-containing complex binding"/>
    <property type="evidence" value="ECO:0007669"/>
    <property type="project" value="TreeGrafter"/>
</dbReference>
<feature type="compositionally biased region" description="Low complexity" evidence="9">
    <location>
        <begin position="657"/>
        <end position="674"/>
    </location>
</feature>
<dbReference type="Gene3D" id="2.60.120.10">
    <property type="entry name" value="Jelly Rolls"/>
    <property type="match status" value="1"/>
</dbReference>
<dbReference type="PANTHER" id="PTHR45638">
    <property type="entry name" value="CYCLIC NUCLEOTIDE-GATED CATION CHANNEL SUBUNIT A"/>
    <property type="match status" value="1"/>
</dbReference>
<dbReference type="STRING" id="578462.A0A0L0S7W0"/>
<evidence type="ECO:0000256" key="8">
    <source>
        <dbReference type="ARBA" id="ARBA00023303"/>
    </source>
</evidence>
<dbReference type="Gene3D" id="1.10.287.630">
    <property type="entry name" value="Helix hairpin bin"/>
    <property type="match status" value="1"/>
</dbReference>
<dbReference type="SUPFAM" id="SSF51206">
    <property type="entry name" value="cAMP-binding domain-like"/>
    <property type="match status" value="1"/>
</dbReference>
<dbReference type="InterPro" id="IPR018488">
    <property type="entry name" value="cNMP-bd_CS"/>
</dbReference>
<dbReference type="eggNOG" id="KOG0500">
    <property type="taxonomic scope" value="Eukaryota"/>
</dbReference>
<comment type="subcellular location">
    <subcellularLocation>
        <location evidence="1">Membrane</location>
        <topology evidence="1">Multi-pass membrane protein</topology>
    </subcellularLocation>
</comment>
<dbReference type="InterPro" id="IPR018490">
    <property type="entry name" value="cNMP-bd_dom_sf"/>
</dbReference>
<feature type="region of interest" description="Disordered" evidence="9">
    <location>
        <begin position="485"/>
        <end position="527"/>
    </location>
</feature>
<feature type="compositionally biased region" description="Polar residues" evidence="9">
    <location>
        <begin position="485"/>
        <end position="494"/>
    </location>
</feature>
<evidence type="ECO:0000256" key="4">
    <source>
        <dbReference type="ARBA" id="ARBA00022989"/>
    </source>
</evidence>
<evidence type="ECO:0000259" key="10">
    <source>
        <dbReference type="PROSITE" id="PS50042"/>
    </source>
</evidence>
<sequence>MMHSIMQVSCMTCMSIELRKAAILRTSKFDKATQSRVLAFYEFLWQRNGGINTQDLFADLPTAFQTELAVWMNGPLLSSVPIFHDTEEGFMRMLSLALRPVMFLPNEFVVRRGDLGSEMYMVHSGILEVVSDDGTQVFDRICDGGFFGEISLFFARPRTANVRTVTFVDLYVLTKAGLDDVLQFYPSIKLKIMATAQQRLQDLEKRLRTRTDSLKPGNPGVLTAVVPPSVPVPLASAPMASAPASPTVPVFCEQDDERPPPSPLPPPSITMNSPTPLPGTPVGASTCPNASSTTTSSGSVTSSVYPSTARPTLPHPDTQARSSVHLAPNSHFTTAGRGGGGSNISLAARSQQALLSLARALGSHDTMHSASGTMGARRGSTALERAARNQAVLMQRPRQASIASREIMPGTSLAASRRASLLSVQERPETVARSQNLFVSTNEFATPEGAESVIGMGVGVAPASMPAAVGTAAAAAVGMDRVTTVQSTVEPKSSGSGGDPQTGRFFSDGSHLDLNGSAGPGRAPAGNQVAAFSDLEPAIDAPHEDESATSPSFASVMSLDARSSRATRQTLASISSDLQSPVLDRAQSNTVLTGRPLRPKQIHGAIAEEGLRDPVSARLKSLSASLNAMGGSLTALGEVVLPDSLCGVHYTQIATSTVPAGDTPPDAAPTTSTTIYTHQENPDLISTTPQSSRRVSRESSMRGLPTSASVMSTHSQRQLGGGSLVVPRALERTRTPSTAFRNIMSGGLTNAMILHGSSSGENGSVGLGSLSRQRSAVQGAHSGAVTADVELLLAGLAEPAPPPAPSVSQVRAQRGRGVGGIRGAFMPVSGPLPRLVNQDSSGAILPGFDALVSGPLPRGVPSNSDERVGVVRTNSQEATASRTTMGSVSRSPGGVGAAGASGTLSVTPAPRKGSSPLHRAIVPSDAGSSRSRSELELGAESLGSGGNSTSTASLKTAKPGATLPNRGGGGGQNGDDVARLWEL</sequence>
<feature type="region of interest" description="Disordered" evidence="9">
    <location>
        <begin position="237"/>
        <end position="322"/>
    </location>
</feature>
<feature type="domain" description="Cyclic nucleotide-binding" evidence="10">
    <location>
        <begin position="82"/>
        <end position="199"/>
    </location>
</feature>
<evidence type="ECO:0000256" key="6">
    <source>
        <dbReference type="ARBA" id="ARBA00023136"/>
    </source>
</evidence>
<protein>
    <recommendedName>
        <fullName evidence="10">Cyclic nucleotide-binding domain-containing protein</fullName>
    </recommendedName>
</protein>
<dbReference type="CDD" id="cd00038">
    <property type="entry name" value="CAP_ED"/>
    <property type="match status" value="1"/>
</dbReference>
<dbReference type="GO" id="GO:0016020">
    <property type="term" value="C:membrane"/>
    <property type="evidence" value="ECO:0007669"/>
    <property type="project" value="UniProtKB-SubCell"/>
</dbReference>
<proteinExistence type="predicted"/>
<evidence type="ECO:0000256" key="9">
    <source>
        <dbReference type="SAM" id="MobiDB-lite"/>
    </source>
</evidence>
<dbReference type="InterPro" id="IPR014710">
    <property type="entry name" value="RmlC-like_jellyroll"/>
</dbReference>
<feature type="compositionally biased region" description="Polar residues" evidence="9">
    <location>
        <begin position="675"/>
        <end position="690"/>
    </location>
</feature>
<dbReference type="PANTHER" id="PTHR45638:SF19">
    <property type="entry name" value="CYCLIC NUCLEOTIDE-BINDING DOMAIN-CONTAINING PROTEIN"/>
    <property type="match status" value="1"/>
</dbReference>
<dbReference type="Pfam" id="PF00027">
    <property type="entry name" value="cNMP_binding"/>
    <property type="match status" value="1"/>
</dbReference>
<dbReference type="PROSITE" id="PS50042">
    <property type="entry name" value="CNMP_BINDING_3"/>
    <property type="match status" value="1"/>
</dbReference>
<evidence type="ECO:0000256" key="5">
    <source>
        <dbReference type="ARBA" id="ARBA00023065"/>
    </source>
</evidence>
<dbReference type="FunFam" id="2.60.120.10:FF:000057">
    <property type="entry name" value="Cyclic nucleotide-binding domain protein"/>
    <property type="match status" value="1"/>
</dbReference>
<reference evidence="12" key="2">
    <citation type="submission" date="2009-11" db="EMBL/GenBank/DDBJ databases">
        <title>The Genome Sequence of Allomyces macrogynus strain ATCC 38327.</title>
        <authorList>
            <consortium name="The Broad Institute Genome Sequencing Platform"/>
            <person name="Russ C."/>
            <person name="Cuomo C."/>
            <person name="Shea T."/>
            <person name="Young S.K."/>
            <person name="Zeng Q."/>
            <person name="Koehrsen M."/>
            <person name="Haas B."/>
            <person name="Borodovsky M."/>
            <person name="Guigo R."/>
            <person name="Alvarado L."/>
            <person name="Berlin A."/>
            <person name="Borenstein D."/>
            <person name="Chen Z."/>
            <person name="Engels R."/>
            <person name="Freedman E."/>
            <person name="Gellesch M."/>
            <person name="Goldberg J."/>
            <person name="Griggs A."/>
            <person name="Gujja S."/>
            <person name="Heiman D."/>
            <person name="Hepburn T."/>
            <person name="Howarth C."/>
            <person name="Jen D."/>
            <person name="Larson L."/>
            <person name="Lewis B."/>
            <person name="Mehta T."/>
            <person name="Park D."/>
            <person name="Pearson M."/>
            <person name="Roberts A."/>
            <person name="Saif S."/>
            <person name="Shenoy N."/>
            <person name="Sisk P."/>
            <person name="Stolte C."/>
            <person name="Sykes S."/>
            <person name="Walk T."/>
            <person name="White J."/>
            <person name="Yandava C."/>
            <person name="Burger G."/>
            <person name="Gray M.W."/>
            <person name="Holland P.W.H."/>
            <person name="King N."/>
            <person name="Lang F.B.F."/>
            <person name="Roger A.J."/>
            <person name="Ruiz-Trillo I."/>
            <person name="Lander E."/>
            <person name="Nusbaum C."/>
        </authorList>
    </citation>
    <scope>NUCLEOTIDE SEQUENCE [LARGE SCALE GENOMIC DNA]</scope>
    <source>
        <strain evidence="12">ATCC 38327</strain>
    </source>
</reference>
<keyword evidence="7" id="KW-1071">Ligand-gated ion channel</keyword>